<evidence type="ECO:0000313" key="2">
    <source>
        <dbReference type="EMBL" id="KFD73268.1"/>
    </source>
</evidence>
<sequence length="66" mass="7585">WKDMCAMVILIGIQSKLRSRGQCCLNDMRRICGYSAQWLKKRALPLELSWLAPEGETLKQLSLLYG</sequence>
<accession>A0A085NUX2</accession>
<dbReference type="Proteomes" id="UP000030758">
    <property type="component" value="Unassembled WGS sequence"/>
</dbReference>
<dbReference type="EMBL" id="KL363244">
    <property type="protein sequence ID" value="KFD51054.1"/>
    <property type="molecule type" value="Genomic_DNA"/>
</dbReference>
<dbReference type="Proteomes" id="UP000030764">
    <property type="component" value="Unassembled WGS sequence"/>
</dbReference>
<feature type="non-terminal residue" evidence="2">
    <location>
        <position position="1"/>
    </location>
</feature>
<dbReference type="AlphaFoldDB" id="A0A085NUX2"/>
<organism evidence="2">
    <name type="scientific">Trichuris suis</name>
    <name type="common">pig whipworm</name>
    <dbReference type="NCBI Taxonomy" id="68888"/>
    <lineage>
        <taxon>Eukaryota</taxon>
        <taxon>Metazoa</taxon>
        <taxon>Ecdysozoa</taxon>
        <taxon>Nematoda</taxon>
        <taxon>Enoplea</taxon>
        <taxon>Dorylaimia</taxon>
        <taxon>Trichinellida</taxon>
        <taxon>Trichuridae</taxon>
        <taxon>Trichuris</taxon>
    </lineage>
</organism>
<name>A0A085NUX2_9BILA</name>
<feature type="non-terminal residue" evidence="2">
    <location>
        <position position="66"/>
    </location>
</feature>
<dbReference type="EMBL" id="KL367474">
    <property type="protein sequence ID" value="KFD73268.1"/>
    <property type="molecule type" value="Genomic_DNA"/>
</dbReference>
<evidence type="ECO:0000313" key="3">
    <source>
        <dbReference type="Proteomes" id="UP000030764"/>
    </source>
</evidence>
<evidence type="ECO:0000313" key="1">
    <source>
        <dbReference type="EMBL" id="KFD51054.1"/>
    </source>
</evidence>
<gene>
    <name evidence="1" type="ORF">M513_08095</name>
    <name evidence="2" type="ORF">M514_08095</name>
</gene>
<reference evidence="2 3" key="1">
    <citation type="journal article" date="2014" name="Nat. Genet.">
        <title>Genome and transcriptome of the porcine whipworm Trichuris suis.</title>
        <authorList>
            <person name="Jex A.R."/>
            <person name="Nejsum P."/>
            <person name="Schwarz E.M."/>
            <person name="Hu L."/>
            <person name="Young N.D."/>
            <person name="Hall R.S."/>
            <person name="Korhonen P.K."/>
            <person name="Liao S."/>
            <person name="Thamsborg S."/>
            <person name="Xia J."/>
            <person name="Xu P."/>
            <person name="Wang S."/>
            <person name="Scheerlinck J.P."/>
            <person name="Hofmann A."/>
            <person name="Sternberg P.W."/>
            <person name="Wang J."/>
            <person name="Gasser R.B."/>
        </authorList>
    </citation>
    <scope>NUCLEOTIDE SEQUENCE [LARGE SCALE GENOMIC DNA]</scope>
    <source>
        <strain evidence="2">DCEP-RM93F</strain>
        <strain evidence="1">DCEP-RM93M</strain>
    </source>
</reference>
<keyword evidence="3" id="KW-1185">Reference proteome</keyword>
<proteinExistence type="predicted"/>
<protein>
    <submittedName>
        <fullName evidence="2">Uncharacterized protein</fullName>
    </submittedName>
</protein>